<sequence length="138" mass="15290">MVSNLIKLNLGSLLICVVIACSSNTGRENTQLVKTLTDTCGDLRKYTGSFILSDVGCSGCHSAGEKRTFSDIPIFSEVAATDSLKLSDYIFKTKHDSLYTKEPMLKEHGNKKLDSLSECQKKSLIHYIKDSNRKIPKI</sequence>
<feature type="chain" id="PRO_5016278664" description="Cytochrome c domain-containing protein" evidence="1">
    <location>
        <begin position="21"/>
        <end position="138"/>
    </location>
</feature>
<evidence type="ECO:0000313" key="2">
    <source>
        <dbReference type="EMBL" id="RAJ25507.1"/>
    </source>
</evidence>
<dbReference type="Proteomes" id="UP000249754">
    <property type="component" value="Unassembled WGS sequence"/>
</dbReference>
<reference evidence="2 3" key="1">
    <citation type="submission" date="2018-06" db="EMBL/GenBank/DDBJ databases">
        <title>Genomic Encyclopedia of Archaeal and Bacterial Type Strains, Phase II (KMG-II): from individual species to whole genera.</title>
        <authorList>
            <person name="Goeker M."/>
        </authorList>
    </citation>
    <scope>NUCLEOTIDE SEQUENCE [LARGE SCALE GENOMIC DNA]</scope>
    <source>
        <strain evidence="2 3">DSM 14825</strain>
    </source>
</reference>
<proteinExistence type="predicted"/>
<dbReference type="PROSITE" id="PS51257">
    <property type="entry name" value="PROKAR_LIPOPROTEIN"/>
    <property type="match status" value="1"/>
</dbReference>
<name>A0A327SIA5_9SPHI</name>
<keyword evidence="1" id="KW-0732">Signal</keyword>
<evidence type="ECO:0008006" key="4">
    <source>
        <dbReference type="Google" id="ProtNLM"/>
    </source>
</evidence>
<gene>
    <name evidence="2" type="ORF">LY11_04011</name>
</gene>
<comment type="caution">
    <text evidence="2">The sequence shown here is derived from an EMBL/GenBank/DDBJ whole genome shotgun (WGS) entry which is preliminary data.</text>
</comment>
<feature type="signal peptide" evidence="1">
    <location>
        <begin position="1"/>
        <end position="20"/>
    </location>
</feature>
<evidence type="ECO:0000313" key="3">
    <source>
        <dbReference type="Proteomes" id="UP000249754"/>
    </source>
</evidence>
<dbReference type="EMBL" id="QLLR01000026">
    <property type="protein sequence ID" value="RAJ25507.1"/>
    <property type="molecule type" value="Genomic_DNA"/>
</dbReference>
<dbReference type="AlphaFoldDB" id="A0A327SIA5"/>
<accession>A0A327SIA5</accession>
<protein>
    <recommendedName>
        <fullName evidence="4">Cytochrome c domain-containing protein</fullName>
    </recommendedName>
</protein>
<evidence type="ECO:0000256" key="1">
    <source>
        <dbReference type="SAM" id="SignalP"/>
    </source>
</evidence>
<dbReference type="OrthoDB" id="772513at2"/>
<organism evidence="2 3">
    <name type="scientific">Pedobacter cryoconitis</name>
    <dbReference type="NCBI Taxonomy" id="188932"/>
    <lineage>
        <taxon>Bacteria</taxon>
        <taxon>Pseudomonadati</taxon>
        <taxon>Bacteroidota</taxon>
        <taxon>Sphingobacteriia</taxon>
        <taxon>Sphingobacteriales</taxon>
        <taxon>Sphingobacteriaceae</taxon>
        <taxon>Pedobacter</taxon>
    </lineage>
</organism>
<dbReference type="RefSeq" id="WP_111635390.1">
    <property type="nucleotide sequence ID" value="NZ_QLLR01000026.1"/>
</dbReference>